<evidence type="ECO:0000259" key="5">
    <source>
        <dbReference type="Pfam" id="PF02668"/>
    </source>
</evidence>
<keyword evidence="3" id="KW-0408">Iron</keyword>
<dbReference type="PANTHER" id="PTHR10696">
    <property type="entry name" value="GAMMA-BUTYROBETAINE HYDROXYLASE-RELATED"/>
    <property type="match status" value="1"/>
</dbReference>
<evidence type="ECO:0000256" key="2">
    <source>
        <dbReference type="ARBA" id="ARBA00023002"/>
    </source>
</evidence>
<evidence type="ECO:0000313" key="7">
    <source>
        <dbReference type="Proteomes" id="UP000294114"/>
    </source>
</evidence>
<dbReference type="AlphaFoldDB" id="A0A4Q8BFC2"/>
<dbReference type="Pfam" id="PF02668">
    <property type="entry name" value="TauD"/>
    <property type="match status" value="1"/>
</dbReference>
<dbReference type="EMBL" id="SHLD01000001">
    <property type="protein sequence ID" value="RZU76662.1"/>
    <property type="molecule type" value="Genomic_DNA"/>
</dbReference>
<keyword evidence="7" id="KW-1185">Reference proteome</keyword>
<keyword evidence="6" id="KW-0223">Dioxygenase</keyword>
<dbReference type="InterPro" id="IPR003819">
    <property type="entry name" value="TauD/TfdA-like"/>
</dbReference>
<keyword evidence="2" id="KW-0560">Oxidoreductase</keyword>
<evidence type="ECO:0000256" key="1">
    <source>
        <dbReference type="ARBA" id="ARBA00001954"/>
    </source>
</evidence>
<gene>
    <name evidence="6" type="ORF">EV384_5329</name>
</gene>
<dbReference type="SUPFAM" id="SSF51197">
    <property type="entry name" value="Clavaminate synthase-like"/>
    <property type="match status" value="1"/>
</dbReference>
<dbReference type="GO" id="GO:0017000">
    <property type="term" value="P:antibiotic biosynthetic process"/>
    <property type="evidence" value="ECO:0007669"/>
    <property type="project" value="UniProtKB-KW"/>
</dbReference>
<comment type="cofactor">
    <cofactor evidence="1">
        <name>Fe(2+)</name>
        <dbReference type="ChEBI" id="CHEBI:29033"/>
    </cofactor>
</comment>
<comment type="caution">
    <text evidence="6">The sequence shown here is derived from an EMBL/GenBank/DDBJ whole genome shotgun (WGS) entry which is preliminary data.</text>
</comment>
<protein>
    <submittedName>
        <fullName evidence="6">Alpha-ketoglutarate-dependent taurine dioxygenase</fullName>
    </submittedName>
</protein>
<dbReference type="InterPro" id="IPR050411">
    <property type="entry name" value="AlphaKG_dependent_hydroxylases"/>
</dbReference>
<proteinExistence type="predicted"/>
<accession>A0A4Q8BFC2</accession>
<dbReference type="Proteomes" id="UP000294114">
    <property type="component" value="Unassembled WGS sequence"/>
</dbReference>
<sequence length="325" mass="36408">MTDPAAAGLPLTIESDGTPIVELIETRRAEIRAALVEHGGVLLRGFDVGGVDGFDRVVRALAGSPLTYTERSSPRSTIKGQVYTSTDYPADEEIFLHNENSYQASWPLTLFFYCIQPPTSMGATPLADVRRVCREIDPAVREEFERRRWMLVRNFHGDFGTPWRQVFNTDDRDEVAGYCAANGIEVEWLGRDGLRTRSVRDAVHHRPGSDQPSWFNHATFFHVSTLAKDLQEGLLAMFGEEGLPTNTYYGDGEAIPADVMDHLRAAYRAATVRFDYRADDVLVVDNMTAAHGREPFTGPRRIAVAMAEPYSPASQQDPIKQQEQW</sequence>
<feature type="domain" description="TauD/TfdA-like" evidence="5">
    <location>
        <begin position="15"/>
        <end position="304"/>
    </location>
</feature>
<reference evidence="6 7" key="1">
    <citation type="submission" date="2019-02" db="EMBL/GenBank/DDBJ databases">
        <title>Sequencing the genomes of 1000 actinobacteria strains.</title>
        <authorList>
            <person name="Klenk H.-P."/>
        </authorList>
    </citation>
    <scope>NUCLEOTIDE SEQUENCE [LARGE SCALE GENOMIC DNA]</scope>
    <source>
        <strain evidence="6 7">DSM 45612</strain>
    </source>
</reference>
<name>A0A4Q8BFC2_9ACTN</name>
<evidence type="ECO:0000256" key="4">
    <source>
        <dbReference type="ARBA" id="ARBA00023194"/>
    </source>
</evidence>
<keyword evidence="4" id="KW-0045">Antibiotic biosynthesis</keyword>
<dbReference type="RefSeq" id="WP_278045648.1">
    <property type="nucleotide sequence ID" value="NZ_SHLD01000001.1"/>
</dbReference>
<evidence type="ECO:0000313" key="6">
    <source>
        <dbReference type="EMBL" id="RZU76662.1"/>
    </source>
</evidence>
<dbReference type="Gene3D" id="3.60.130.10">
    <property type="entry name" value="Clavaminate synthase-like"/>
    <property type="match status" value="1"/>
</dbReference>
<dbReference type="InterPro" id="IPR042098">
    <property type="entry name" value="TauD-like_sf"/>
</dbReference>
<organism evidence="6 7">
    <name type="scientific">Micromonospora kangleipakensis</name>
    <dbReference type="NCBI Taxonomy" id="1077942"/>
    <lineage>
        <taxon>Bacteria</taxon>
        <taxon>Bacillati</taxon>
        <taxon>Actinomycetota</taxon>
        <taxon>Actinomycetes</taxon>
        <taxon>Micromonosporales</taxon>
        <taxon>Micromonosporaceae</taxon>
        <taxon>Micromonospora</taxon>
    </lineage>
</organism>
<dbReference type="PANTHER" id="PTHR10696:SF56">
    <property type="entry name" value="TAUD_TFDA-LIKE DOMAIN-CONTAINING PROTEIN"/>
    <property type="match status" value="1"/>
</dbReference>
<dbReference type="GO" id="GO:0051213">
    <property type="term" value="F:dioxygenase activity"/>
    <property type="evidence" value="ECO:0007669"/>
    <property type="project" value="UniProtKB-KW"/>
</dbReference>
<evidence type="ECO:0000256" key="3">
    <source>
        <dbReference type="ARBA" id="ARBA00023004"/>
    </source>
</evidence>